<dbReference type="EMBL" id="UHID01000009">
    <property type="protein sequence ID" value="SUP62369.1"/>
    <property type="molecule type" value="Genomic_DNA"/>
</dbReference>
<evidence type="ECO:0000256" key="1">
    <source>
        <dbReference type="SAM" id="MobiDB-lite"/>
    </source>
</evidence>
<accession>A0A380PAW2</accession>
<evidence type="ECO:0000256" key="2">
    <source>
        <dbReference type="SAM" id="Phobius"/>
    </source>
</evidence>
<dbReference type="Proteomes" id="UP000254150">
    <property type="component" value="Unassembled WGS sequence"/>
</dbReference>
<organism evidence="3 4">
    <name type="scientific">Streptomyces griseus</name>
    <dbReference type="NCBI Taxonomy" id="1911"/>
    <lineage>
        <taxon>Bacteria</taxon>
        <taxon>Bacillati</taxon>
        <taxon>Actinomycetota</taxon>
        <taxon>Actinomycetes</taxon>
        <taxon>Kitasatosporales</taxon>
        <taxon>Streptomycetaceae</taxon>
        <taxon>Streptomyces</taxon>
    </lineage>
</organism>
<feature type="compositionally biased region" description="Basic and acidic residues" evidence="1">
    <location>
        <begin position="1"/>
        <end position="15"/>
    </location>
</feature>
<dbReference type="GeneID" id="95072466"/>
<gene>
    <name evidence="3" type="ORF">NCTC7807_05534</name>
</gene>
<dbReference type="RefSeq" id="WP_100452527.1">
    <property type="nucleotide sequence ID" value="NZ_UHID01000009.1"/>
</dbReference>
<dbReference type="AlphaFoldDB" id="A0A380PAW2"/>
<evidence type="ECO:0000313" key="3">
    <source>
        <dbReference type="EMBL" id="SUP62369.1"/>
    </source>
</evidence>
<sequence>MSGADQRKERVRRLLDTPPPPVPPGLVAEAVRRGERLRRLRAGALRLFWVVLAAAATGLTVWLLAARPWAAPEVPVIPPPTDW</sequence>
<protein>
    <submittedName>
        <fullName evidence="3">Uncharacterized protein</fullName>
    </submittedName>
</protein>
<name>A0A380PAW2_STRGR</name>
<keyword evidence="2" id="KW-0472">Membrane</keyword>
<keyword evidence="2" id="KW-0812">Transmembrane</keyword>
<feature type="region of interest" description="Disordered" evidence="1">
    <location>
        <begin position="1"/>
        <end position="26"/>
    </location>
</feature>
<feature type="transmembrane region" description="Helical" evidence="2">
    <location>
        <begin position="43"/>
        <end position="65"/>
    </location>
</feature>
<evidence type="ECO:0000313" key="4">
    <source>
        <dbReference type="Proteomes" id="UP000254150"/>
    </source>
</evidence>
<keyword evidence="2" id="KW-1133">Transmembrane helix</keyword>
<proteinExistence type="predicted"/>
<reference evidence="3 4" key="1">
    <citation type="submission" date="2018-06" db="EMBL/GenBank/DDBJ databases">
        <authorList>
            <consortium name="Pathogen Informatics"/>
            <person name="Doyle S."/>
        </authorList>
    </citation>
    <scope>NUCLEOTIDE SEQUENCE [LARGE SCALE GENOMIC DNA]</scope>
    <source>
        <strain evidence="3 4">NCTC7807</strain>
    </source>
</reference>